<feature type="transmembrane region" description="Helical" evidence="7">
    <location>
        <begin position="145"/>
        <end position="167"/>
    </location>
</feature>
<dbReference type="InterPro" id="IPR002656">
    <property type="entry name" value="Acyl_transf_3_dom"/>
</dbReference>
<evidence type="ECO:0000256" key="5">
    <source>
        <dbReference type="ARBA" id="ARBA00022989"/>
    </source>
</evidence>
<keyword evidence="4 7" id="KW-0812">Transmembrane</keyword>
<dbReference type="PANTHER" id="PTHR40074:SF2">
    <property type="entry name" value="O-ACETYLTRANSFERASE WECH"/>
    <property type="match status" value="1"/>
</dbReference>
<feature type="transmembrane region" description="Helical" evidence="7">
    <location>
        <begin position="187"/>
        <end position="208"/>
    </location>
</feature>
<feature type="transmembrane region" description="Helical" evidence="7">
    <location>
        <begin position="120"/>
        <end position="138"/>
    </location>
</feature>
<sequence length="656" mass="74619">MEQNAKRYDSINIMRMVSALLVIALHSSIFASISIGLNDIVAKGISRIAVPFFFVSTGYFMVRNVNKEGYVKKFVKKLGLIYIGVSAIDLLLIMPYVQNRLKGGFIDNIKYVFIGGITESLWYIPAIIFAAIIISLFIRKNWIKPLIGISAVLYIIGLLGDSYFGLIKNTPLVGIVNFYNSIFINTRNGITFSIPFVAIGALIALGYLKINKKHVKLLVLGSSVLFIAEAYLLNSNKIPIDTNMYISLILLVPSIFVWLLNMKVEISERTSNILREMSLWVYCIHETIMIVLMIYIGTSSTMMMFLIVTLVSIFISYLVAIKKVKVQAVNVKKERVLLTLFLVLSLVFLFINNSNRNSQSAYNPKEVFNLDGEPTDVVGPLYKVSDDNSSIYIYQTSLLGNKEMYPLNTVVQDAIKNSDAIAIEYGEVDGTNEEVINLTRYNLEDSIENHVSKEAISILKDILEENGLEFENVRTLKPYMINGVFKLTSLEKESVSTSYSQHGYILTLGSEYNKEIITLDNSMDVVKKTINSVEGVGDELIKLMEYNKYIKEESLVKYVDLWKSGDIEAYNNYDYIYESLDDSKKEEYKKLNDVIQEVFNKYINGQEDIYMGKIKEYMNSDKNYFVVFSEVQLSSENGMLDRLTREGYKVEKVTNY</sequence>
<keyword evidence="5 7" id="KW-1133">Transmembrane helix</keyword>
<organism evidence="9">
    <name type="scientific">Clostridium tertium</name>
    <dbReference type="NCBI Taxonomy" id="1559"/>
    <lineage>
        <taxon>Bacteria</taxon>
        <taxon>Bacillati</taxon>
        <taxon>Bacillota</taxon>
        <taxon>Clostridia</taxon>
        <taxon>Eubacteriales</taxon>
        <taxon>Clostridiaceae</taxon>
        <taxon>Clostridium</taxon>
    </lineage>
</organism>
<evidence type="ECO:0000256" key="7">
    <source>
        <dbReference type="SAM" id="Phobius"/>
    </source>
</evidence>
<evidence type="ECO:0000256" key="2">
    <source>
        <dbReference type="ARBA" id="ARBA00007400"/>
    </source>
</evidence>
<dbReference type="EMBL" id="CACRTO010000008">
    <property type="protein sequence ID" value="VYT88889.1"/>
    <property type="molecule type" value="Genomic_DNA"/>
</dbReference>
<evidence type="ECO:0000256" key="6">
    <source>
        <dbReference type="ARBA" id="ARBA00023136"/>
    </source>
</evidence>
<dbReference type="GO" id="GO:0016413">
    <property type="term" value="F:O-acetyltransferase activity"/>
    <property type="evidence" value="ECO:0007669"/>
    <property type="project" value="TreeGrafter"/>
</dbReference>
<dbReference type="GO" id="GO:0009246">
    <property type="term" value="P:enterobacterial common antigen biosynthetic process"/>
    <property type="evidence" value="ECO:0007669"/>
    <property type="project" value="TreeGrafter"/>
</dbReference>
<gene>
    <name evidence="9" type="primary">vanT</name>
    <name evidence="9" type="ORF">CTLFYP3_00928</name>
</gene>
<feature type="transmembrane region" description="Helical" evidence="7">
    <location>
        <begin position="333"/>
        <end position="351"/>
    </location>
</feature>
<keyword evidence="3" id="KW-1003">Cell membrane</keyword>
<accession>A0A6N3A9L6</accession>
<feature type="transmembrane region" description="Helical" evidence="7">
    <location>
        <begin position="215"/>
        <end position="232"/>
    </location>
</feature>
<evidence type="ECO:0000313" key="9">
    <source>
        <dbReference type="EMBL" id="VYT88889.1"/>
    </source>
</evidence>
<proteinExistence type="inferred from homology"/>
<evidence type="ECO:0000259" key="8">
    <source>
        <dbReference type="Pfam" id="PF01757"/>
    </source>
</evidence>
<dbReference type="Pfam" id="PF01757">
    <property type="entry name" value="Acyl_transf_3"/>
    <property type="match status" value="1"/>
</dbReference>
<comment type="subcellular location">
    <subcellularLocation>
        <location evidence="1">Cell membrane</location>
        <topology evidence="1">Multi-pass membrane protein</topology>
    </subcellularLocation>
</comment>
<dbReference type="Pfam" id="PF01963">
    <property type="entry name" value="TraB_PrgY_gumN"/>
    <property type="match status" value="1"/>
</dbReference>
<dbReference type="AlphaFoldDB" id="A0A6N3A9L6"/>
<feature type="transmembrane region" description="Helical" evidence="7">
    <location>
        <begin position="302"/>
        <end position="321"/>
    </location>
</feature>
<evidence type="ECO:0000256" key="3">
    <source>
        <dbReference type="ARBA" id="ARBA00022475"/>
    </source>
</evidence>
<keyword evidence="9" id="KW-0413">Isomerase</keyword>
<dbReference type="EC" id="5.1.1.-" evidence="9"/>
<reference evidence="9" key="1">
    <citation type="submission" date="2019-11" db="EMBL/GenBank/DDBJ databases">
        <authorList>
            <person name="Feng L."/>
        </authorList>
    </citation>
    <scope>NUCLEOTIDE SEQUENCE</scope>
    <source>
        <strain evidence="9">CTertiumLFYP3</strain>
    </source>
</reference>
<feature type="transmembrane region" description="Helical" evidence="7">
    <location>
        <begin position="74"/>
        <end position="97"/>
    </location>
</feature>
<feature type="transmembrane region" description="Helical" evidence="7">
    <location>
        <begin position="12"/>
        <end position="33"/>
    </location>
</feature>
<dbReference type="CDD" id="cd14789">
    <property type="entry name" value="Tiki"/>
    <property type="match status" value="1"/>
</dbReference>
<evidence type="ECO:0000256" key="1">
    <source>
        <dbReference type="ARBA" id="ARBA00004651"/>
    </source>
</evidence>
<dbReference type="GO" id="GO:0005886">
    <property type="term" value="C:plasma membrane"/>
    <property type="evidence" value="ECO:0007669"/>
    <property type="project" value="UniProtKB-SubCell"/>
</dbReference>
<feature type="domain" description="Acyltransferase 3" evidence="8">
    <location>
        <begin position="9"/>
        <end position="320"/>
    </location>
</feature>
<feature type="transmembrane region" description="Helical" evidence="7">
    <location>
        <begin position="273"/>
        <end position="296"/>
    </location>
</feature>
<feature type="transmembrane region" description="Helical" evidence="7">
    <location>
        <begin position="45"/>
        <end position="62"/>
    </location>
</feature>
<name>A0A6N3A9L6_9CLOT</name>
<dbReference type="InterPro" id="IPR002816">
    <property type="entry name" value="TraB/PrgY/GumN_fam"/>
</dbReference>
<comment type="similarity">
    <text evidence="2">Belongs to the acyltransferase 3 family.</text>
</comment>
<dbReference type="GO" id="GO:0016853">
    <property type="term" value="F:isomerase activity"/>
    <property type="evidence" value="ECO:0007669"/>
    <property type="project" value="UniProtKB-KW"/>
</dbReference>
<feature type="transmembrane region" description="Helical" evidence="7">
    <location>
        <begin position="244"/>
        <end position="261"/>
    </location>
</feature>
<keyword evidence="6 7" id="KW-0472">Membrane</keyword>
<evidence type="ECO:0000256" key="4">
    <source>
        <dbReference type="ARBA" id="ARBA00022692"/>
    </source>
</evidence>
<dbReference type="PANTHER" id="PTHR40074">
    <property type="entry name" value="O-ACETYLTRANSFERASE WECH"/>
    <property type="match status" value="1"/>
</dbReference>
<dbReference type="RefSeq" id="WP_156625444.1">
    <property type="nucleotide sequence ID" value="NZ_CACRTO010000008.1"/>
</dbReference>
<protein>
    <submittedName>
        <fullName evidence="9">Serine/alanine racemase</fullName>
        <ecNumber evidence="9">5.1.1.-</ecNumber>
    </submittedName>
</protein>